<keyword evidence="2 8" id="KW-0813">Transport</keyword>
<keyword evidence="4" id="KW-0997">Cell inner membrane</keyword>
<dbReference type="GO" id="GO:0055085">
    <property type="term" value="P:transmembrane transport"/>
    <property type="evidence" value="ECO:0007669"/>
    <property type="project" value="InterPro"/>
</dbReference>
<reference evidence="10" key="2">
    <citation type="submission" date="2021-04" db="EMBL/GenBank/DDBJ databases">
        <authorList>
            <person name="Gilroy R."/>
        </authorList>
    </citation>
    <scope>NUCLEOTIDE SEQUENCE</scope>
    <source>
        <strain evidence="10">ChiGjej1B1-98</strain>
    </source>
</reference>
<comment type="caution">
    <text evidence="10">The sequence shown here is derived from an EMBL/GenBank/DDBJ whole genome shotgun (WGS) entry which is preliminary data.</text>
</comment>
<sequence length="608" mass="64816">MSAATTPSTKSRGRTPNAFVIVGWVLGVVIAALIVVPLIVTVFRLFYLEGGFNTAAFLRVWEKPWLGKALIDTAILITLSTAGAVTLATLFAWLTERTDARMGWLSDSLPVLPLFVPPMASAVGWVMLATPGPGILNVAIRGAMAAMGITPPTEGPLDIYTWPGMVFLYIVTLVPFCYLPISAALRNANPALEEASRVNGSGVLRTYLRVTLPAIRPSMLSGMLLALAAGFAVYSIPVLMGNQAGIDVLTVRIVQLTTAEYPPDLSGALVLGLVVVAVIGSAWFLERRTSRRARHATIEGKFSGGNKLELGVWKWPARLIMIVYMALMVMLPILALIVVSFQGYWSGSITAENFTLSNWQKIFEPGSTTRESLVNSLTLGVLTATIGILVCAVVAFVMQRGSRTFFGRFIDGSMKVPAAISHVVIAVALLAAFAAPPIGLQGTVLLILIAYIIIFMPQASISANDALSQVGPVLSEASYMSRAGTWRTFRKVVAPLMKPGLISGWILVFVLSAGELTASVMLGSPRSPVVGFVMMDLKDGGTYGQLAAMGALVSLVTSMLGIGILLAGRRRRRGLASGPTGGMKKPTTRTIAISRVPKSSRLSRSRLR</sequence>
<dbReference type="InterPro" id="IPR035906">
    <property type="entry name" value="MetI-like_sf"/>
</dbReference>
<keyword evidence="3" id="KW-1003">Cell membrane</keyword>
<feature type="transmembrane region" description="Helical" evidence="8">
    <location>
        <begin position="109"/>
        <end position="128"/>
    </location>
</feature>
<feature type="domain" description="ABC transmembrane type-1" evidence="9">
    <location>
        <begin position="373"/>
        <end position="564"/>
    </location>
</feature>
<dbReference type="AlphaFoldDB" id="A0A9D2C9U9"/>
<evidence type="ECO:0000313" key="11">
    <source>
        <dbReference type="Proteomes" id="UP000824005"/>
    </source>
</evidence>
<feature type="domain" description="ABC transmembrane type-1" evidence="9">
    <location>
        <begin position="70"/>
        <end position="286"/>
    </location>
</feature>
<evidence type="ECO:0000313" key="10">
    <source>
        <dbReference type="EMBL" id="HIY66214.1"/>
    </source>
</evidence>
<keyword evidence="6 8" id="KW-1133">Transmembrane helix</keyword>
<evidence type="ECO:0000256" key="1">
    <source>
        <dbReference type="ARBA" id="ARBA00004429"/>
    </source>
</evidence>
<evidence type="ECO:0000256" key="7">
    <source>
        <dbReference type="ARBA" id="ARBA00023136"/>
    </source>
</evidence>
<evidence type="ECO:0000256" key="4">
    <source>
        <dbReference type="ARBA" id="ARBA00022519"/>
    </source>
</evidence>
<evidence type="ECO:0000256" key="3">
    <source>
        <dbReference type="ARBA" id="ARBA00022475"/>
    </source>
</evidence>
<dbReference type="CDD" id="cd06261">
    <property type="entry name" value="TM_PBP2"/>
    <property type="match status" value="2"/>
</dbReference>
<evidence type="ECO:0000256" key="6">
    <source>
        <dbReference type="ARBA" id="ARBA00022989"/>
    </source>
</evidence>
<feature type="transmembrane region" description="Helical" evidence="8">
    <location>
        <begin position="500"/>
        <end position="523"/>
    </location>
</feature>
<feature type="transmembrane region" description="Helical" evidence="8">
    <location>
        <begin position="543"/>
        <end position="567"/>
    </location>
</feature>
<feature type="transmembrane region" description="Helical" evidence="8">
    <location>
        <begin position="322"/>
        <end position="345"/>
    </location>
</feature>
<feature type="transmembrane region" description="Helical" evidence="8">
    <location>
        <begin position="377"/>
        <end position="398"/>
    </location>
</feature>
<comment type="subcellular location">
    <subcellularLocation>
        <location evidence="1">Cell inner membrane</location>
        <topology evidence="1">Multi-pass membrane protein</topology>
    </subcellularLocation>
    <subcellularLocation>
        <location evidence="8">Cell membrane</location>
        <topology evidence="8">Multi-pass membrane protein</topology>
    </subcellularLocation>
</comment>
<feature type="transmembrane region" description="Helical" evidence="8">
    <location>
        <begin position="444"/>
        <end position="461"/>
    </location>
</feature>
<dbReference type="EMBL" id="DXDC01000236">
    <property type="protein sequence ID" value="HIY66214.1"/>
    <property type="molecule type" value="Genomic_DNA"/>
</dbReference>
<feature type="transmembrane region" description="Helical" evidence="8">
    <location>
        <begin position="219"/>
        <end position="240"/>
    </location>
</feature>
<dbReference type="GO" id="GO:0005886">
    <property type="term" value="C:plasma membrane"/>
    <property type="evidence" value="ECO:0007669"/>
    <property type="project" value="UniProtKB-SubCell"/>
</dbReference>
<dbReference type="PANTHER" id="PTHR43357:SF4">
    <property type="entry name" value="INNER MEMBRANE ABC TRANSPORTER PERMEASE PROTEIN YDCV"/>
    <property type="match status" value="1"/>
</dbReference>
<feature type="transmembrane region" description="Helical" evidence="8">
    <location>
        <begin position="159"/>
        <end position="179"/>
    </location>
</feature>
<dbReference type="Proteomes" id="UP000824005">
    <property type="component" value="Unassembled WGS sequence"/>
</dbReference>
<dbReference type="Pfam" id="PF00528">
    <property type="entry name" value="BPD_transp_1"/>
    <property type="match status" value="2"/>
</dbReference>
<evidence type="ECO:0000256" key="2">
    <source>
        <dbReference type="ARBA" id="ARBA00022448"/>
    </source>
</evidence>
<evidence type="ECO:0000256" key="8">
    <source>
        <dbReference type="RuleBase" id="RU363032"/>
    </source>
</evidence>
<feature type="transmembrane region" description="Helical" evidence="8">
    <location>
        <begin position="265"/>
        <end position="285"/>
    </location>
</feature>
<name>A0A9D2C9U9_9MICO</name>
<feature type="transmembrane region" description="Helical" evidence="8">
    <location>
        <begin position="20"/>
        <end position="48"/>
    </location>
</feature>
<dbReference type="InterPro" id="IPR000515">
    <property type="entry name" value="MetI-like"/>
</dbReference>
<dbReference type="SUPFAM" id="SSF161098">
    <property type="entry name" value="MetI-like"/>
    <property type="match status" value="2"/>
</dbReference>
<gene>
    <name evidence="10" type="ORF">H9830_08055</name>
</gene>
<keyword evidence="7 8" id="KW-0472">Membrane</keyword>
<evidence type="ECO:0000256" key="5">
    <source>
        <dbReference type="ARBA" id="ARBA00022692"/>
    </source>
</evidence>
<protein>
    <submittedName>
        <fullName evidence="10">Iron ABC transporter permease</fullName>
    </submittedName>
</protein>
<organism evidence="10 11">
    <name type="scientific">Candidatus Agrococcus pullicola</name>
    <dbReference type="NCBI Taxonomy" id="2838429"/>
    <lineage>
        <taxon>Bacteria</taxon>
        <taxon>Bacillati</taxon>
        <taxon>Actinomycetota</taxon>
        <taxon>Actinomycetes</taxon>
        <taxon>Micrococcales</taxon>
        <taxon>Microbacteriaceae</taxon>
        <taxon>Agrococcus</taxon>
    </lineage>
</organism>
<dbReference type="PROSITE" id="PS50928">
    <property type="entry name" value="ABC_TM1"/>
    <property type="match status" value="2"/>
</dbReference>
<dbReference type="PANTHER" id="PTHR43357">
    <property type="entry name" value="INNER MEMBRANE ABC TRANSPORTER PERMEASE PROTEIN YDCV"/>
    <property type="match status" value="1"/>
</dbReference>
<feature type="transmembrane region" description="Helical" evidence="8">
    <location>
        <begin position="419"/>
        <end position="438"/>
    </location>
</feature>
<reference evidence="10" key="1">
    <citation type="journal article" date="2021" name="PeerJ">
        <title>Extensive microbial diversity within the chicken gut microbiome revealed by metagenomics and culture.</title>
        <authorList>
            <person name="Gilroy R."/>
            <person name="Ravi A."/>
            <person name="Getino M."/>
            <person name="Pursley I."/>
            <person name="Horton D.L."/>
            <person name="Alikhan N.F."/>
            <person name="Baker D."/>
            <person name="Gharbi K."/>
            <person name="Hall N."/>
            <person name="Watson M."/>
            <person name="Adriaenssens E.M."/>
            <person name="Foster-Nyarko E."/>
            <person name="Jarju S."/>
            <person name="Secka A."/>
            <person name="Antonio M."/>
            <person name="Oren A."/>
            <person name="Chaudhuri R.R."/>
            <person name="La Ragione R."/>
            <person name="Hildebrand F."/>
            <person name="Pallen M.J."/>
        </authorList>
    </citation>
    <scope>NUCLEOTIDE SEQUENCE</scope>
    <source>
        <strain evidence="10">ChiGjej1B1-98</strain>
    </source>
</reference>
<dbReference type="Gene3D" id="1.10.3720.10">
    <property type="entry name" value="MetI-like"/>
    <property type="match status" value="2"/>
</dbReference>
<evidence type="ECO:0000259" key="9">
    <source>
        <dbReference type="PROSITE" id="PS50928"/>
    </source>
</evidence>
<comment type="similarity">
    <text evidence="8">Belongs to the binding-protein-dependent transport system permease family.</text>
</comment>
<feature type="transmembrane region" description="Helical" evidence="8">
    <location>
        <begin position="69"/>
        <end position="94"/>
    </location>
</feature>
<keyword evidence="5 8" id="KW-0812">Transmembrane</keyword>
<accession>A0A9D2C9U9</accession>
<proteinExistence type="inferred from homology"/>